<keyword evidence="7 9" id="KW-0408">Iron</keyword>
<evidence type="ECO:0000256" key="1">
    <source>
        <dbReference type="ARBA" id="ARBA00001971"/>
    </source>
</evidence>
<dbReference type="GO" id="GO:0004497">
    <property type="term" value="F:monooxygenase activity"/>
    <property type="evidence" value="ECO:0007669"/>
    <property type="project" value="UniProtKB-KW"/>
</dbReference>
<evidence type="ECO:0000256" key="4">
    <source>
        <dbReference type="ARBA" id="ARBA00022617"/>
    </source>
</evidence>
<evidence type="ECO:0000256" key="6">
    <source>
        <dbReference type="ARBA" id="ARBA00023002"/>
    </source>
</evidence>
<evidence type="ECO:0000256" key="5">
    <source>
        <dbReference type="ARBA" id="ARBA00022723"/>
    </source>
</evidence>
<dbReference type="GO" id="GO:0020037">
    <property type="term" value="F:heme binding"/>
    <property type="evidence" value="ECO:0007669"/>
    <property type="project" value="InterPro"/>
</dbReference>
<dbReference type="STRING" id="1314777.A0A164S1U9"/>
<evidence type="ECO:0000256" key="9">
    <source>
        <dbReference type="PIRSR" id="PIRSR602401-1"/>
    </source>
</evidence>
<gene>
    <name evidence="11" type="ORF">SISNIDRAFT_430280</name>
</gene>
<dbReference type="PANTHER" id="PTHR46300">
    <property type="entry name" value="P450, PUTATIVE (EUROFUNG)-RELATED-RELATED"/>
    <property type="match status" value="1"/>
</dbReference>
<evidence type="ECO:0000256" key="8">
    <source>
        <dbReference type="ARBA" id="ARBA00023033"/>
    </source>
</evidence>
<dbReference type="InterPro" id="IPR002401">
    <property type="entry name" value="Cyt_P450_E_grp-I"/>
</dbReference>
<keyword evidence="4 9" id="KW-0349">Heme</keyword>
<sequence length="492" mass="55702">MPKFYEWYTYHEWNKKYGDVVHISVLGQSIVVLGSHDAALDMLVKRAAIASDRPEFTMAGKVVGWEPTVALSQYDLRLRNIRRWFSLVMGTRSSTHLWDVEEHMTRRFLRKVYNDLKDGDHEGNKLAERIRWNAGAVILRIAYGYPVAEKDDHLIDTIGKAMDAFSQAITPGVWAVDFIPALRHLPSWFPFTSFKELGKQWSALTVTVTRSPLDFVKKQIIQGIAPFSFTRDLLEEAGPQVSAQEESDIMWAANSLYGGGSDTSVALIYSFFLLMTLHPGIQNRAQLELDQVLNGDRLPTLQDRQNGTFPYLDALVKEVTRWAPVVPASIPHVIREEDEYRGWRIPKGSFIIANLWGISRDPAIYPSPDTFRPERFLTKAQGGDCETEDDLPLDPRKINFGYGKRSCPGQHLAELSIWLSAAMALSVFNINAIEGQEPSPYEHEPGIIAHPKAFKTALSVRSEKAEELLKSIPDHDVTAWMHPWPKKDGFAE</sequence>
<accession>A0A164S1U9</accession>
<evidence type="ECO:0000313" key="12">
    <source>
        <dbReference type="Proteomes" id="UP000076722"/>
    </source>
</evidence>
<dbReference type="CDD" id="cd11065">
    <property type="entry name" value="CYP64-like"/>
    <property type="match status" value="1"/>
</dbReference>
<evidence type="ECO:0000256" key="2">
    <source>
        <dbReference type="ARBA" id="ARBA00005179"/>
    </source>
</evidence>
<dbReference type="SUPFAM" id="SSF48264">
    <property type="entry name" value="Cytochrome P450"/>
    <property type="match status" value="1"/>
</dbReference>
<keyword evidence="8 10" id="KW-0503">Monooxygenase</keyword>
<dbReference type="InterPro" id="IPR017972">
    <property type="entry name" value="Cyt_P450_CS"/>
</dbReference>
<dbReference type="AlphaFoldDB" id="A0A164S1U9"/>
<evidence type="ECO:0000256" key="7">
    <source>
        <dbReference type="ARBA" id="ARBA00023004"/>
    </source>
</evidence>
<dbReference type="Pfam" id="PF00067">
    <property type="entry name" value="p450"/>
    <property type="match status" value="1"/>
</dbReference>
<dbReference type="Gene3D" id="1.10.630.10">
    <property type="entry name" value="Cytochrome P450"/>
    <property type="match status" value="1"/>
</dbReference>
<keyword evidence="12" id="KW-1185">Reference proteome</keyword>
<evidence type="ECO:0000256" key="10">
    <source>
        <dbReference type="RuleBase" id="RU000461"/>
    </source>
</evidence>
<feature type="binding site" description="axial binding residue" evidence="9">
    <location>
        <position position="407"/>
    </location>
    <ligand>
        <name>heme</name>
        <dbReference type="ChEBI" id="CHEBI:30413"/>
    </ligand>
    <ligandPart>
        <name>Fe</name>
        <dbReference type="ChEBI" id="CHEBI:18248"/>
    </ligandPart>
</feature>
<keyword evidence="6 10" id="KW-0560">Oxidoreductase</keyword>
<dbReference type="GO" id="GO:0005506">
    <property type="term" value="F:iron ion binding"/>
    <property type="evidence" value="ECO:0007669"/>
    <property type="project" value="InterPro"/>
</dbReference>
<dbReference type="InterPro" id="IPR050364">
    <property type="entry name" value="Cytochrome_P450_fung"/>
</dbReference>
<comment type="similarity">
    <text evidence="3 10">Belongs to the cytochrome P450 family.</text>
</comment>
<proteinExistence type="inferred from homology"/>
<dbReference type="PRINTS" id="PR00385">
    <property type="entry name" value="P450"/>
</dbReference>
<dbReference type="PRINTS" id="PR00463">
    <property type="entry name" value="EP450I"/>
</dbReference>
<name>A0A164S1U9_9AGAM</name>
<dbReference type="InterPro" id="IPR036396">
    <property type="entry name" value="Cyt_P450_sf"/>
</dbReference>
<evidence type="ECO:0000313" key="11">
    <source>
        <dbReference type="EMBL" id="KZS91085.1"/>
    </source>
</evidence>
<dbReference type="OrthoDB" id="2789670at2759"/>
<comment type="pathway">
    <text evidence="2">Secondary metabolite biosynthesis.</text>
</comment>
<reference evidence="11 12" key="1">
    <citation type="journal article" date="2016" name="Mol. Biol. Evol.">
        <title>Comparative Genomics of Early-Diverging Mushroom-Forming Fungi Provides Insights into the Origins of Lignocellulose Decay Capabilities.</title>
        <authorList>
            <person name="Nagy L.G."/>
            <person name="Riley R."/>
            <person name="Tritt A."/>
            <person name="Adam C."/>
            <person name="Daum C."/>
            <person name="Floudas D."/>
            <person name="Sun H."/>
            <person name="Yadav J.S."/>
            <person name="Pangilinan J."/>
            <person name="Larsson K.H."/>
            <person name="Matsuura K."/>
            <person name="Barry K."/>
            <person name="Labutti K."/>
            <person name="Kuo R."/>
            <person name="Ohm R.A."/>
            <person name="Bhattacharya S.S."/>
            <person name="Shirouzu T."/>
            <person name="Yoshinaga Y."/>
            <person name="Martin F.M."/>
            <person name="Grigoriev I.V."/>
            <person name="Hibbett D.S."/>
        </authorList>
    </citation>
    <scope>NUCLEOTIDE SEQUENCE [LARGE SCALE GENOMIC DNA]</scope>
    <source>
        <strain evidence="11 12">HHB9708</strain>
    </source>
</reference>
<dbReference type="PANTHER" id="PTHR46300:SF7">
    <property type="entry name" value="P450, PUTATIVE (EUROFUNG)-RELATED"/>
    <property type="match status" value="1"/>
</dbReference>
<evidence type="ECO:0000256" key="3">
    <source>
        <dbReference type="ARBA" id="ARBA00010617"/>
    </source>
</evidence>
<keyword evidence="5 9" id="KW-0479">Metal-binding</keyword>
<dbReference type="Proteomes" id="UP000076722">
    <property type="component" value="Unassembled WGS sequence"/>
</dbReference>
<protein>
    <submittedName>
        <fullName evidence="11">Cytochrome P450</fullName>
    </submittedName>
</protein>
<dbReference type="EMBL" id="KV419417">
    <property type="protein sequence ID" value="KZS91085.1"/>
    <property type="molecule type" value="Genomic_DNA"/>
</dbReference>
<dbReference type="PROSITE" id="PS00086">
    <property type="entry name" value="CYTOCHROME_P450"/>
    <property type="match status" value="1"/>
</dbReference>
<dbReference type="InterPro" id="IPR001128">
    <property type="entry name" value="Cyt_P450"/>
</dbReference>
<dbReference type="GO" id="GO:0016705">
    <property type="term" value="F:oxidoreductase activity, acting on paired donors, with incorporation or reduction of molecular oxygen"/>
    <property type="evidence" value="ECO:0007669"/>
    <property type="project" value="InterPro"/>
</dbReference>
<organism evidence="11 12">
    <name type="scientific">Sistotremastrum niveocremeum HHB9708</name>
    <dbReference type="NCBI Taxonomy" id="1314777"/>
    <lineage>
        <taxon>Eukaryota</taxon>
        <taxon>Fungi</taxon>
        <taxon>Dikarya</taxon>
        <taxon>Basidiomycota</taxon>
        <taxon>Agaricomycotina</taxon>
        <taxon>Agaricomycetes</taxon>
        <taxon>Sistotremastrales</taxon>
        <taxon>Sistotremastraceae</taxon>
        <taxon>Sertulicium</taxon>
        <taxon>Sertulicium niveocremeum</taxon>
    </lineage>
</organism>
<comment type="cofactor">
    <cofactor evidence="1 9">
        <name>heme</name>
        <dbReference type="ChEBI" id="CHEBI:30413"/>
    </cofactor>
</comment>